<dbReference type="PANTHER" id="PTHR33121">
    <property type="entry name" value="CYCLIC DI-GMP PHOSPHODIESTERASE PDEF"/>
    <property type="match status" value="1"/>
</dbReference>
<dbReference type="Gene3D" id="3.30.70.270">
    <property type="match status" value="1"/>
</dbReference>
<keyword evidence="1" id="KW-1133">Transmembrane helix</keyword>
<feature type="transmembrane region" description="Helical" evidence="1">
    <location>
        <begin position="216"/>
        <end position="236"/>
    </location>
</feature>
<dbReference type="CDD" id="cd01949">
    <property type="entry name" value="GGDEF"/>
    <property type="match status" value="1"/>
</dbReference>
<evidence type="ECO:0000256" key="1">
    <source>
        <dbReference type="PROSITE-ProRule" id="PRU00244"/>
    </source>
</evidence>
<dbReference type="SUPFAM" id="SSF55073">
    <property type="entry name" value="Nucleotide cyclase"/>
    <property type="match status" value="1"/>
</dbReference>
<comment type="caution">
    <text evidence="5">The sequence shown here is derived from an EMBL/GenBank/DDBJ whole genome shotgun (WGS) entry which is preliminary data.</text>
</comment>
<evidence type="ECO:0000313" key="5">
    <source>
        <dbReference type="EMBL" id="KGX94064.1"/>
    </source>
</evidence>
<evidence type="ECO:0000259" key="4">
    <source>
        <dbReference type="PROSITE" id="PS50924"/>
    </source>
</evidence>
<feature type="domain" description="EAL" evidence="2">
    <location>
        <begin position="419"/>
        <end position="673"/>
    </location>
</feature>
<proteinExistence type="predicted"/>
<dbReference type="InterPro" id="IPR043128">
    <property type="entry name" value="Rev_trsase/Diguanyl_cyclase"/>
</dbReference>
<feature type="transmembrane region" description="Helical" evidence="1">
    <location>
        <begin position="173"/>
        <end position="191"/>
    </location>
</feature>
<dbReference type="Pfam" id="PF03707">
    <property type="entry name" value="MHYT"/>
    <property type="match status" value="1"/>
</dbReference>
<keyword evidence="1" id="KW-0472">Membrane</keyword>
<feature type="transmembrane region" description="Helical" evidence="1">
    <location>
        <begin position="106"/>
        <end position="130"/>
    </location>
</feature>
<dbReference type="InterPro" id="IPR035919">
    <property type="entry name" value="EAL_sf"/>
</dbReference>
<feature type="transmembrane region" description="Helical" evidence="1">
    <location>
        <begin position="142"/>
        <end position="161"/>
    </location>
</feature>
<dbReference type="SMART" id="SM00267">
    <property type="entry name" value="GGDEF"/>
    <property type="match status" value="1"/>
</dbReference>
<name>A0A0A5GQ40_9BACI</name>
<feature type="domain" description="GGDEF" evidence="3">
    <location>
        <begin position="277"/>
        <end position="411"/>
    </location>
</feature>
<dbReference type="PROSITE" id="PS50924">
    <property type="entry name" value="MHYT"/>
    <property type="match status" value="1"/>
</dbReference>
<dbReference type="GO" id="GO:0071111">
    <property type="term" value="F:cyclic-guanylate-specific phosphodiesterase activity"/>
    <property type="evidence" value="ECO:0007669"/>
    <property type="project" value="InterPro"/>
</dbReference>
<reference evidence="5 6" key="1">
    <citation type="submission" date="2013-08" db="EMBL/GenBank/DDBJ databases">
        <authorList>
            <person name="Huang J."/>
            <person name="Wang G."/>
        </authorList>
    </citation>
    <scope>NUCLEOTIDE SEQUENCE [LARGE SCALE GENOMIC DNA]</scope>
    <source>
        <strain evidence="5 6">JSM 076056</strain>
    </source>
</reference>
<dbReference type="GO" id="GO:0016020">
    <property type="term" value="C:membrane"/>
    <property type="evidence" value="ECO:0007669"/>
    <property type="project" value="UniProtKB-UniRule"/>
</dbReference>
<keyword evidence="6" id="KW-1185">Reference proteome</keyword>
<feature type="transmembrane region" description="Helical" evidence="1">
    <location>
        <begin position="43"/>
        <end position="64"/>
    </location>
</feature>
<dbReference type="NCBIfam" id="TIGR00254">
    <property type="entry name" value="GGDEF"/>
    <property type="match status" value="1"/>
</dbReference>
<sequence>MDEIYGSYHYGILALTIGISLFGSYIALDISQHLVKTRTGTKGVWMLIGSLVMALTVWAFHYISLAALRMPAPIHYSWPLTFFSIVPMMVASWTVFYSVTRDRLRWIILSTVVIGAGVSSMVLLGLKAVHIEGVHVEFDYELLFFTFIYSMLASWLVLYIYKRVQLKFHIQYKVLYSLVLVILSIGIHYLGVKSLSFYDIQGVTEDIKRAPGNETLLIITVVVVLMIMLTIVVLFGRVESRSSLQMAYYDHLTSLPNRRYFIKVNEEEVERAKKQQECLACVLIDVDHFKWVNDTFGYEAGDEFLRQVAKRIQNYLQPHQRLARLDGNRFGVLTHSKLCAEELEGYLCGLQIQFQSIPFEYERFQFKSTISIGASVLSFEKRVEDNLIMQAEQALHYAKVHGRNNVQVYNQTLHDRARENLILSHLQHALEKDEFLLHYQPKMDVVYGVPYQAEVLLRWNNSELGSVSPAEFIPIAERNGLIVEITEWVIAKALQQLQEWKQLHIPLSNLAINISPVHFQYGHVYSMMKKLLMEYDVQPESIELEITETSVMKDIEEAVRTLEMLRDLGVRIALDDFGTGLSSLNYLQRLPIDTLKIDRSFIQEIEQDRKKQSIVKSIIQLAKDLGFSVTAEGVETEKQVELLVELGCDNLQGFYYYKPMCSESVERQLIVATA</sequence>
<feature type="transmembrane region" description="Helical" evidence="1">
    <location>
        <begin position="76"/>
        <end position="99"/>
    </location>
</feature>
<dbReference type="PROSITE" id="PS50883">
    <property type="entry name" value="EAL"/>
    <property type="match status" value="1"/>
</dbReference>
<accession>A0A0A5GQ40</accession>
<feature type="domain" description="MHYT" evidence="4">
    <location>
        <begin position="8"/>
        <end position="198"/>
    </location>
</feature>
<dbReference type="Pfam" id="PF00563">
    <property type="entry name" value="EAL"/>
    <property type="match status" value="1"/>
</dbReference>
<dbReference type="Pfam" id="PF00990">
    <property type="entry name" value="GGDEF"/>
    <property type="match status" value="1"/>
</dbReference>
<dbReference type="InterPro" id="IPR001633">
    <property type="entry name" value="EAL_dom"/>
</dbReference>
<dbReference type="PROSITE" id="PS50887">
    <property type="entry name" value="GGDEF"/>
    <property type="match status" value="1"/>
</dbReference>
<dbReference type="InterPro" id="IPR000160">
    <property type="entry name" value="GGDEF_dom"/>
</dbReference>
<dbReference type="Proteomes" id="UP000030528">
    <property type="component" value="Unassembled WGS sequence"/>
</dbReference>
<organism evidence="5 6">
    <name type="scientific">Pontibacillus halophilus JSM 076056 = DSM 19796</name>
    <dbReference type="NCBI Taxonomy" id="1385510"/>
    <lineage>
        <taxon>Bacteria</taxon>
        <taxon>Bacillati</taxon>
        <taxon>Bacillota</taxon>
        <taxon>Bacilli</taxon>
        <taxon>Bacillales</taxon>
        <taxon>Bacillaceae</taxon>
        <taxon>Pontibacillus</taxon>
    </lineage>
</organism>
<dbReference type="OrthoDB" id="9759607at2"/>
<dbReference type="PANTHER" id="PTHR33121:SF70">
    <property type="entry name" value="SIGNALING PROTEIN YKOW"/>
    <property type="match status" value="1"/>
</dbReference>
<evidence type="ECO:0008006" key="7">
    <source>
        <dbReference type="Google" id="ProtNLM"/>
    </source>
</evidence>
<gene>
    <name evidence="5" type="ORF">N781_00980</name>
</gene>
<evidence type="ECO:0000313" key="6">
    <source>
        <dbReference type="Proteomes" id="UP000030528"/>
    </source>
</evidence>
<dbReference type="STRING" id="1385510.GCA_000425205_00282"/>
<protein>
    <recommendedName>
        <fullName evidence="7">Diguanylate cyclase</fullName>
    </recommendedName>
</protein>
<dbReference type="eggNOG" id="COG5001">
    <property type="taxonomic scope" value="Bacteria"/>
</dbReference>
<dbReference type="RefSeq" id="WP_026799098.1">
    <property type="nucleotide sequence ID" value="NZ_AULI01000001.1"/>
</dbReference>
<dbReference type="SMART" id="SM00052">
    <property type="entry name" value="EAL"/>
    <property type="match status" value="1"/>
</dbReference>
<evidence type="ECO:0000259" key="3">
    <source>
        <dbReference type="PROSITE" id="PS50887"/>
    </source>
</evidence>
<keyword evidence="1" id="KW-0812">Transmembrane</keyword>
<dbReference type="InterPro" id="IPR005330">
    <property type="entry name" value="MHYT_dom"/>
</dbReference>
<dbReference type="InterPro" id="IPR029787">
    <property type="entry name" value="Nucleotide_cyclase"/>
</dbReference>
<evidence type="ECO:0000259" key="2">
    <source>
        <dbReference type="PROSITE" id="PS50883"/>
    </source>
</evidence>
<feature type="transmembrane region" description="Helical" evidence="1">
    <location>
        <begin position="12"/>
        <end position="31"/>
    </location>
</feature>
<dbReference type="SUPFAM" id="SSF141868">
    <property type="entry name" value="EAL domain-like"/>
    <property type="match status" value="1"/>
</dbReference>
<dbReference type="Gene3D" id="3.20.20.450">
    <property type="entry name" value="EAL domain"/>
    <property type="match status" value="1"/>
</dbReference>
<dbReference type="AlphaFoldDB" id="A0A0A5GQ40"/>
<dbReference type="InterPro" id="IPR050706">
    <property type="entry name" value="Cyclic-di-GMP_PDE-like"/>
</dbReference>
<dbReference type="EMBL" id="AVPE01000001">
    <property type="protein sequence ID" value="KGX94064.1"/>
    <property type="molecule type" value="Genomic_DNA"/>
</dbReference>
<dbReference type="CDD" id="cd01948">
    <property type="entry name" value="EAL"/>
    <property type="match status" value="1"/>
</dbReference>